<feature type="binding site" evidence="2">
    <location>
        <position position="56"/>
    </location>
    <ligand>
        <name>substrate</name>
    </ligand>
</feature>
<dbReference type="Gene3D" id="3.90.650.10">
    <property type="entry name" value="PurM-like C-terminal domain"/>
    <property type="match status" value="1"/>
</dbReference>
<comment type="similarity">
    <text evidence="2">Belongs to the thiamine-monophosphate kinase family.</text>
</comment>
<dbReference type="InterPro" id="IPR010918">
    <property type="entry name" value="PurM-like_C_dom"/>
</dbReference>
<keyword evidence="2" id="KW-0547">Nucleotide-binding</keyword>
<dbReference type="Gene3D" id="3.30.1330.10">
    <property type="entry name" value="PurM-like, N-terminal domain"/>
    <property type="match status" value="1"/>
</dbReference>
<feature type="binding site" evidence="2">
    <location>
        <position position="49"/>
    </location>
    <ligand>
        <name>Mg(2+)</name>
        <dbReference type="ChEBI" id="CHEBI:18420"/>
        <label>2</label>
    </ligand>
</feature>
<feature type="binding site" evidence="2">
    <location>
        <begin position="123"/>
        <end position="124"/>
    </location>
    <ligand>
        <name>ATP</name>
        <dbReference type="ChEBI" id="CHEBI:30616"/>
    </ligand>
</feature>
<dbReference type="InterPro" id="IPR016188">
    <property type="entry name" value="PurM-like_N"/>
</dbReference>
<dbReference type="UniPathway" id="UPA00060">
    <property type="reaction ID" value="UER00142"/>
</dbReference>
<evidence type="ECO:0000256" key="1">
    <source>
        <dbReference type="ARBA" id="ARBA00022977"/>
    </source>
</evidence>
<feature type="binding site" evidence="2">
    <location>
        <position position="34"/>
    </location>
    <ligand>
        <name>Mg(2+)</name>
        <dbReference type="ChEBI" id="CHEBI:18420"/>
        <label>4</label>
    </ligand>
</feature>
<dbReference type="AlphaFoldDB" id="A0A368BMC6"/>
<dbReference type="HAMAP" id="MF_02128">
    <property type="entry name" value="TMP_kinase"/>
    <property type="match status" value="1"/>
</dbReference>
<feature type="binding site" evidence="2">
    <location>
        <position position="49"/>
    </location>
    <ligand>
        <name>Mg(2+)</name>
        <dbReference type="ChEBI" id="CHEBI:18420"/>
        <label>1</label>
    </ligand>
</feature>
<keyword evidence="1 2" id="KW-0784">Thiamine biosynthesis</keyword>
<feature type="binding site" evidence="2">
    <location>
        <position position="34"/>
    </location>
    <ligand>
        <name>Mg(2+)</name>
        <dbReference type="ChEBI" id="CHEBI:18420"/>
        <label>3</label>
    </ligand>
</feature>
<dbReference type="PANTHER" id="PTHR30270">
    <property type="entry name" value="THIAMINE-MONOPHOSPHATE KINASE"/>
    <property type="match status" value="1"/>
</dbReference>
<feature type="binding site" evidence="2">
    <location>
        <position position="124"/>
    </location>
    <ligand>
        <name>Mg(2+)</name>
        <dbReference type="ChEBI" id="CHEBI:18420"/>
        <label>1</label>
    </ligand>
</feature>
<accession>A0A368BMC6</accession>
<feature type="domain" description="PurM-like C-terminal" evidence="4">
    <location>
        <begin position="197"/>
        <end position="281"/>
    </location>
</feature>
<evidence type="ECO:0000259" key="3">
    <source>
        <dbReference type="Pfam" id="PF00586"/>
    </source>
</evidence>
<comment type="miscellaneous">
    <text evidence="2">Reaction mechanism of ThiL seems to utilize a direct, inline transfer of the gamma-phosphate of ATP to TMP rather than a phosphorylated enzyme intermediate.</text>
</comment>
<evidence type="ECO:0000313" key="5">
    <source>
        <dbReference type="EMBL" id="RCL38235.1"/>
    </source>
</evidence>
<feature type="binding site" evidence="2">
    <location>
        <position position="77"/>
    </location>
    <ligand>
        <name>Mg(2+)</name>
        <dbReference type="ChEBI" id="CHEBI:18420"/>
        <label>2</label>
    </ligand>
</feature>
<evidence type="ECO:0000259" key="4">
    <source>
        <dbReference type="Pfam" id="PF02769"/>
    </source>
</evidence>
<feature type="binding site" evidence="2">
    <location>
        <position position="77"/>
    </location>
    <ligand>
        <name>Mg(2+)</name>
        <dbReference type="ChEBI" id="CHEBI:18420"/>
        <label>3</label>
    </ligand>
</feature>
<feature type="binding site" evidence="2">
    <location>
        <position position="77"/>
    </location>
    <ligand>
        <name>Mg(2+)</name>
        <dbReference type="ChEBI" id="CHEBI:18420"/>
        <label>4</label>
    </ligand>
</feature>
<comment type="caution">
    <text evidence="2">Lacks conserved residue(s) required for the propagation of feature annotation.</text>
</comment>
<keyword evidence="2" id="KW-0460">Magnesium</keyword>
<keyword evidence="2 5" id="KW-0808">Transferase</keyword>
<feature type="binding site" evidence="2">
    <location>
        <position position="294"/>
    </location>
    <ligand>
        <name>substrate</name>
    </ligand>
</feature>
<dbReference type="SUPFAM" id="SSF56042">
    <property type="entry name" value="PurM C-terminal domain-like"/>
    <property type="match status" value="1"/>
</dbReference>
<feature type="binding site" evidence="2">
    <location>
        <position position="206"/>
    </location>
    <ligand>
        <name>Mg(2+)</name>
        <dbReference type="ChEBI" id="CHEBI:18420"/>
        <label>5</label>
    </ligand>
</feature>
<feature type="binding site" evidence="2">
    <location>
        <position position="203"/>
    </location>
    <ligand>
        <name>Mg(2+)</name>
        <dbReference type="ChEBI" id="CHEBI:18420"/>
        <label>3</label>
    </ligand>
</feature>
<feature type="binding site" evidence="2">
    <location>
        <position position="47"/>
    </location>
    <ligand>
        <name>Mg(2+)</name>
        <dbReference type="ChEBI" id="CHEBI:18420"/>
        <label>4</label>
    </ligand>
</feature>
<dbReference type="EMBL" id="QOPD01000004">
    <property type="protein sequence ID" value="RCL38235.1"/>
    <property type="molecule type" value="Genomic_DNA"/>
</dbReference>
<dbReference type="GO" id="GO:0005524">
    <property type="term" value="F:ATP binding"/>
    <property type="evidence" value="ECO:0007669"/>
    <property type="project" value="UniProtKB-UniRule"/>
</dbReference>
<dbReference type="InterPro" id="IPR036676">
    <property type="entry name" value="PurM-like_C_sf"/>
</dbReference>
<dbReference type="GO" id="GO:0009229">
    <property type="term" value="P:thiamine diphosphate biosynthetic process"/>
    <property type="evidence" value="ECO:0007669"/>
    <property type="project" value="UniProtKB-UniRule"/>
</dbReference>
<dbReference type="InterPro" id="IPR036921">
    <property type="entry name" value="PurM-like_N_sf"/>
</dbReference>
<dbReference type="Pfam" id="PF00586">
    <property type="entry name" value="AIRS"/>
    <property type="match status" value="1"/>
</dbReference>
<keyword evidence="2" id="KW-0067">ATP-binding</keyword>
<comment type="pathway">
    <text evidence="2">Cofactor biosynthesis; thiamine diphosphate biosynthesis; thiamine diphosphate from thiamine phosphate: step 1/1.</text>
</comment>
<dbReference type="CDD" id="cd02194">
    <property type="entry name" value="ThiL"/>
    <property type="match status" value="1"/>
</dbReference>
<evidence type="ECO:0000256" key="2">
    <source>
        <dbReference type="HAMAP-Rule" id="MF_02128"/>
    </source>
</evidence>
<dbReference type="GO" id="GO:0000287">
    <property type="term" value="F:magnesium ion binding"/>
    <property type="evidence" value="ECO:0007669"/>
    <property type="project" value="UniProtKB-UniRule"/>
</dbReference>
<dbReference type="Proteomes" id="UP000252147">
    <property type="component" value="Unassembled WGS sequence"/>
</dbReference>
<dbReference type="SUPFAM" id="SSF55326">
    <property type="entry name" value="PurM N-terminal domain-like"/>
    <property type="match status" value="1"/>
</dbReference>
<keyword evidence="2 5" id="KW-0418">Kinase</keyword>
<dbReference type="InterPro" id="IPR006283">
    <property type="entry name" value="ThiL-like"/>
</dbReference>
<comment type="caution">
    <text evidence="5">The sequence shown here is derived from an EMBL/GenBank/DDBJ whole genome shotgun (WGS) entry which is preliminary data.</text>
</comment>
<proteinExistence type="inferred from homology"/>
<feature type="binding site" evidence="2">
    <location>
        <position position="243"/>
    </location>
    <ligand>
        <name>substrate</name>
    </ligand>
</feature>
<dbReference type="NCBIfam" id="TIGR01379">
    <property type="entry name" value="thiL"/>
    <property type="match status" value="1"/>
</dbReference>
<dbReference type="PANTHER" id="PTHR30270:SF0">
    <property type="entry name" value="THIAMINE-MONOPHOSPHATE KINASE"/>
    <property type="match status" value="1"/>
</dbReference>
<dbReference type="PIRSF" id="PIRSF005303">
    <property type="entry name" value="Thiam_monoph_kin"/>
    <property type="match status" value="1"/>
</dbReference>
<dbReference type="GO" id="GO:0009228">
    <property type="term" value="P:thiamine biosynthetic process"/>
    <property type="evidence" value="ECO:0007669"/>
    <property type="project" value="UniProtKB-KW"/>
</dbReference>
<dbReference type="EC" id="2.7.4.16" evidence="2"/>
<comment type="function">
    <text evidence="2">Catalyzes the ATP-dependent phosphorylation of thiamine-monophosphate (TMP) to form thiamine-pyrophosphate (TPP), the active form of vitamin B1.</text>
</comment>
<sequence>MSSLVTVKENHLIQKYFNSLKNESSAISLGIGDDSAEIKSKDTFLTSVDTSLSGTHFPKDLDPFYIAYRSLIIASSDIYAMGGIPHSFLLSITHPDPNDDWFKKFSSGTQEFINDYKVSIAGGDLTLGPLSISVTFFGNPLPRVLKRSSARLNESIYITGKLGAGYQGLIKYRDYETDNQFLRPDVPKDLVKPLNPYINACIDISDGLVIDLERICNASEVGAQIQYDKAFITEGIEDLIRGDDYQLCFTANSKHHEEIKKISQDIYCIGKINNTNKVSVFDGDQEVNFKTKGWDSFSLKNS</sequence>
<keyword evidence="2" id="KW-0479">Metal-binding</keyword>
<evidence type="ECO:0000313" key="6">
    <source>
        <dbReference type="Proteomes" id="UP000252147"/>
    </source>
</evidence>
<feature type="domain" description="PurM-like N-terminal" evidence="3">
    <location>
        <begin position="32"/>
        <end position="138"/>
    </location>
</feature>
<dbReference type="GO" id="GO:0009030">
    <property type="term" value="F:thiamine-phosphate kinase activity"/>
    <property type="evidence" value="ECO:0007669"/>
    <property type="project" value="UniProtKB-UniRule"/>
</dbReference>
<comment type="catalytic activity">
    <reaction evidence="2">
        <text>thiamine phosphate + ATP = thiamine diphosphate + ADP</text>
        <dbReference type="Rhea" id="RHEA:15913"/>
        <dbReference type="ChEBI" id="CHEBI:30616"/>
        <dbReference type="ChEBI" id="CHEBI:37575"/>
        <dbReference type="ChEBI" id="CHEBI:58937"/>
        <dbReference type="ChEBI" id="CHEBI:456216"/>
        <dbReference type="EC" id="2.7.4.16"/>
    </reaction>
</comment>
<feature type="binding site" evidence="2">
    <location>
        <position position="205"/>
    </location>
    <ligand>
        <name>ATP</name>
        <dbReference type="ChEBI" id="CHEBI:30616"/>
    </ligand>
</feature>
<protein>
    <recommendedName>
        <fullName evidence="2">Thiamine-monophosphate kinase</fullName>
        <shortName evidence="2">TMP kinase</shortName>
        <shortName evidence="2">Thiamine-phosphate kinase</shortName>
        <ecNumber evidence="2">2.7.4.16</ecNumber>
    </recommendedName>
</protein>
<reference evidence="5 6" key="1">
    <citation type="journal article" date="2018" name="Microbiome">
        <title>Fine metagenomic profile of the Mediterranean stratified and mixed water columns revealed by assembly and recruitment.</title>
        <authorList>
            <person name="Haro-Moreno J.M."/>
            <person name="Lopez-Perez M."/>
            <person name="De La Torre J.R."/>
            <person name="Picazo A."/>
            <person name="Camacho A."/>
            <person name="Rodriguez-Valera F."/>
        </authorList>
    </citation>
    <scope>NUCLEOTIDE SEQUENCE [LARGE SCALE GENOMIC DNA]</scope>
    <source>
        <strain evidence="5">MED-G83</strain>
    </source>
</reference>
<organism evidence="5 6">
    <name type="scientific">SAR86 cluster bacterium</name>
    <dbReference type="NCBI Taxonomy" id="2030880"/>
    <lineage>
        <taxon>Bacteria</taxon>
        <taxon>Pseudomonadati</taxon>
        <taxon>Pseudomonadota</taxon>
        <taxon>Gammaproteobacteria</taxon>
        <taxon>SAR86 cluster</taxon>
    </lineage>
</organism>
<dbReference type="Pfam" id="PF02769">
    <property type="entry name" value="AIRS_C"/>
    <property type="match status" value="1"/>
</dbReference>
<feature type="binding site" evidence="2">
    <location>
        <position position="147"/>
    </location>
    <ligand>
        <name>ATP</name>
        <dbReference type="ChEBI" id="CHEBI:30616"/>
    </ligand>
</feature>
<gene>
    <name evidence="2 5" type="primary">thiL</name>
    <name evidence="5" type="ORF">DBW97_03000</name>
</gene>
<name>A0A368BMC6_9GAMM</name>